<evidence type="ECO:0000313" key="1">
    <source>
        <dbReference type="EMBL" id="MCV2866670.1"/>
    </source>
</evidence>
<evidence type="ECO:0000313" key="2">
    <source>
        <dbReference type="Proteomes" id="UP001652503"/>
    </source>
</evidence>
<protein>
    <submittedName>
        <fullName evidence="1">Tetratricopeptide repeat protein</fullName>
    </submittedName>
</protein>
<name>A0ABT2Z694_9RHOB</name>
<gene>
    <name evidence="1" type="ORF">OE647_18330</name>
</gene>
<reference evidence="1 2" key="1">
    <citation type="submission" date="2022-10" db="EMBL/GenBank/DDBJ databases">
        <title>Defluviimonas sp. nov., isolated from ocean surface water.</title>
        <authorList>
            <person name="He W."/>
            <person name="Wang L."/>
            <person name="Zhang D.-F."/>
        </authorList>
    </citation>
    <scope>NUCLEOTIDE SEQUENCE [LARGE SCALE GENOMIC DNA]</scope>
    <source>
        <strain evidence="1 2">WL0075</strain>
    </source>
</reference>
<accession>A0ABT2Z694</accession>
<proteinExistence type="predicted"/>
<dbReference type="EMBL" id="JAOWLA010000023">
    <property type="protein sequence ID" value="MCV2866670.1"/>
    <property type="molecule type" value="Genomic_DNA"/>
</dbReference>
<keyword evidence="2" id="KW-1185">Reference proteome</keyword>
<dbReference type="Proteomes" id="UP001652503">
    <property type="component" value="Unassembled WGS sequence"/>
</dbReference>
<dbReference type="SUPFAM" id="SSF48452">
    <property type="entry name" value="TPR-like"/>
    <property type="match status" value="1"/>
</dbReference>
<dbReference type="InterPro" id="IPR011990">
    <property type="entry name" value="TPR-like_helical_dom_sf"/>
</dbReference>
<dbReference type="Gene3D" id="1.25.40.10">
    <property type="entry name" value="Tetratricopeptide repeat domain"/>
    <property type="match status" value="1"/>
</dbReference>
<comment type="caution">
    <text evidence="1">The sequence shown here is derived from an EMBL/GenBank/DDBJ whole genome shotgun (WGS) entry which is preliminary data.</text>
</comment>
<sequence length="386" mass="43101">MTEETEKRVLQAISLGRAAEAEEIAAAALALHPQAQFLRELHGRALHALGRNKDAAAVLGALHGTLETNGGNRGALIRCKHMLGVSLNGLGRYDEAAAHLREAIELGGDRDTLWAAASKAFYNLGEMAIARYHGAHALRLRDSSADAAAKRSGAVDPARPRPFDPAARQRNIIAYSLFGSNRYYQDCAIINSRIAQASFPDFTARFYCAADVPRTVLDELVRNGAEVKLVPKQTASWEGLFWRFWAFDDPEVNVVLVRDVDSPLTARERIAVEDWLYNSDLPFHVMRDHIFHCTPIMAGLWGGFAGLLPPLTRMSRQWLRKSNSRYTDQAFLIEAVWSRIRDAALAHDSHYALRASRDFPPWGRVAHGVHVGWSWPWRGKLRRPPT</sequence>
<organism evidence="1 2">
    <name type="scientific">Albidovulum sediminicola</name>
    <dbReference type="NCBI Taxonomy" id="2984331"/>
    <lineage>
        <taxon>Bacteria</taxon>
        <taxon>Pseudomonadati</taxon>
        <taxon>Pseudomonadota</taxon>
        <taxon>Alphaproteobacteria</taxon>
        <taxon>Rhodobacterales</taxon>
        <taxon>Paracoccaceae</taxon>
        <taxon>Albidovulum</taxon>
    </lineage>
</organism>
<dbReference type="RefSeq" id="WP_263723206.1">
    <property type="nucleotide sequence ID" value="NZ_JAOWLA010000023.1"/>
</dbReference>